<proteinExistence type="predicted"/>
<sequence length="46" mass="4894">MICDSGKNIFGAAAFVASAGYEYEPAAYEIAVKPILNEIPKEGSEE</sequence>
<gene>
    <name evidence="1" type="ORF">A33I_13555</name>
</gene>
<dbReference type="Proteomes" id="UP000017170">
    <property type="component" value="Unassembled WGS sequence"/>
</dbReference>
<protein>
    <submittedName>
        <fullName evidence="1">Uncharacterized protein</fullName>
    </submittedName>
</protein>
<organism evidence="1 2">
    <name type="scientific">Alkalihalophilus marmarensis DSM 21297</name>
    <dbReference type="NCBI Taxonomy" id="1188261"/>
    <lineage>
        <taxon>Bacteria</taxon>
        <taxon>Bacillati</taxon>
        <taxon>Bacillota</taxon>
        <taxon>Bacilli</taxon>
        <taxon>Bacillales</taxon>
        <taxon>Bacillaceae</taxon>
        <taxon>Alkalihalophilus</taxon>
    </lineage>
</organism>
<dbReference type="PATRIC" id="fig|1188261.3.peg.2144"/>
<accession>U6SNN6</accession>
<dbReference type="AlphaFoldDB" id="U6SNN6"/>
<name>U6SNN6_9BACI</name>
<dbReference type="EMBL" id="ATAE01000030">
    <property type="protein sequence ID" value="ERN52987.1"/>
    <property type="molecule type" value="Genomic_DNA"/>
</dbReference>
<keyword evidence="2" id="KW-1185">Reference proteome</keyword>
<evidence type="ECO:0000313" key="2">
    <source>
        <dbReference type="Proteomes" id="UP000017170"/>
    </source>
</evidence>
<evidence type="ECO:0000313" key="1">
    <source>
        <dbReference type="EMBL" id="ERN52987.1"/>
    </source>
</evidence>
<comment type="caution">
    <text evidence="1">The sequence shown here is derived from an EMBL/GenBank/DDBJ whole genome shotgun (WGS) entry which is preliminary data.</text>
</comment>
<reference evidence="1 2" key="1">
    <citation type="journal article" date="2013" name="Genome Announc.">
        <title>Genome Sequence of the Extreme Obligate Alkaliphile Bacillus marmarensis Strain DSM 21297.</title>
        <authorList>
            <person name="Wernick D.G."/>
            <person name="Choi K.Y."/>
            <person name="Tat C.A."/>
            <person name="Lafontaine Rivera J.G."/>
            <person name="Liao J.C."/>
        </authorList>
    </citation>
    <scope>NUCLEOTIDE SEQUENCE [LARGE SCALE GENOMIC DNA]</scope>
    <source>
        <strain evidence="1 2">DSM 21297</strain>
    </source>
</reference>
<dbReference type="RefSeq" id="WP_022628366.1">
    <property type="nucleotide sequence ID" value="NZ_ATAE01000030.1"/>
</dbReference>